<gene>
    <name evidence="2" type="ORF">CK240_07225</name>
</gene>
<keyword evidence="3" id="KW-1185">Reference proteome</keyword>
<keyword evidence="1" id="KW-0812">Transmembrane</keyword>
<dbReference type="Proteomes" id="UP000218023">
    <property type="component" value="Unassembled WGS sequence"/>
</dbReference>
<evidence type="ECO:0000256" key="1">
    <source>
        <dbReference type="SAM" id="Phobius"/>
    </source>
</evidence>
<feature type="transmembrane region" description="Helical" evidence="1">
    <location>
        <begin position="96"/>
        <end position="115"/>
    </location>
</feature>
<keyword evidence="1" id="KW-1133">Transmembrane helix</keyword>
<feature type="transmembrane region" description="Helical" evidence="1">
    <location>
        <begin position="122"/>
        <end position="141"/>
    </location>
</feature>
<proteinExistence type="predicted"/>
<keyword evidence="1" id="KW-0472">Membrane</keyword>
<evidence type="ECO:0000313" key="3">
    <source>
        <dbReference type="Proteomes" id="UP000218023"/>
    </source>
</evidence>
<evidence type="ECO:0000313" key="2">
    <source>
        <dbReference type="EMBL" id="PAU97746.1"/>
    </source>
</evidence>
<sequence length="175" mass="18680">MFWRTVLVAAFACFFLAVPDVDLLLLSLLHHRSILTHSALPAVIPFLFRRRIGLMPTAGALIGLHVHLICDALSPAVGFGQVWLPAPFKTPLGALSPLWLIVNAGFCFASAQAICRRRMPGLSGAVMVALTGGVIGVLYGLLNERSVLSAAVCLIFPGFLALAIRQRLRKAPSGA</sequence>
<dbReference type="EMBL" id="NSJZ01000004">
    <property type="protein sequence ID" value="PAU97746.1"/>
    <property type="molecule type" value="Genomic_DNA"/>
</dbReference>
<protein>
    <submittedName>
        <fullName evidence="2">Uncharacterized protein</fullName>
    </submittedName>
</protein>
<feature type="transmembrane region" description="Helical" evidence="1">
    <location>
        <begin position="147"/>
        <end position="164"/>
    </location>
</feature>
<dbReference type="OrthoDB" id="5828012at2"/>
<organism evidence="2 3">
    <name type="scientific">Paracoccus salipaludis</name>
    <dbReference type="NCBI Taxonomy" id="2032623"/>
    <lineage>
        <taxon>Bacteria</taxon>
        <taxon>Pseudomonadati</taxon>
        <taxon>Pseudomonadota</taxon>
        <taxon>Alphaproteobacteria</taxon>
        <taxon>Rhodobacterales</taxon>
        <taxon>Paracoccaceae</taxon>
        <taxon>Paracoccus</taxon>
    </lineage>
</organism>
<dbReference type="RefSeq" id="WP_095639661.1">
    <property type="nucleotide sequence ID" value="NZ_NSJZ01000004.1"/>
</dbReference>
<comment type="caution">
    <text evidence="2">The sequence shown here is derived from an EMBL/GenBank/DDBJ whole genome shotgun (WGS) entry which is preliminary data.</text>
</comment>
<accession>A0A2A2GJG0</accession>
<name>A0A2A2GJG0_9RHOB</name>
<dbReference type="AlphaFoldDB" id="A0A2A2GJG0"/>
<reference evidence="2 3" key="1">
    <citation type="submission" date="2017-09" db="EMBL/GenBank/DDBJ databases">
        <title>Paracoccus alkalisoli sp. nov., isolated from saline alkaline soil.</title>
        <authorList>
            <person name="Dong X."/>
            <person name="Zhang G."/>
        </authorList>
    </citation>
    <scope>NUCLEOTIDE SEQUENCE [LARGE SCALE GENOMIC DNA]</scope>
    <source>
        <strain evidence="2 3">WN007</strain>
    </source>
</reference>